<evidence type="ECO:0000313" key="7">
    <source>
        <dbReference type="EMBL" id="CAF4249104.1"/>
    </source>
</evidence>
<dbReference type="OrthoDB" id="10030972at2759"/>
<dbReference type="Proteomes" id="UP000663862">
    <property type="component" value="Unassembled WGS sequence"/>
</dbReference>
<dbReference type="Proteomes" id="UP000663869">
    <property type="component" value="Unassembled WGS sequence"/>
</dbReference>
<evidence type="ECO:0000313" key="9">
    <source>
        <dbReference type="EMBL" id="CAF4595565.1"/>
    </source>
</evidence>
<dbReference type="Proteomes" id="UP000663833">
    <property type="component" value="Unassembled WGS sequence"/>
</dbReference>
<dbReference type="EMBL" id="CAJNYV010006142">
    <property type="protein sequence ID" value="CAF3804706.1"/>
    <property type="molecule type" value="Genomic_DNA"/>
</dbReference>
<evidence type="ECO:0000313" key="10">
    <source>
        <dbReference type="EMBL" id="CAF4660656.1"/>
    </source>
</evidence>
<evidence type="ECO:0000313" key="13">
    <source>
        <dbReference type="Proteomes" id="UP000663873"/>
    </source>
</evidence>
<dbReference type="Proteomes" id="UP000663851">
    <property type="component" value="Unassembled WGS sequence"/>
</dbReference>
<dbReference type="EMBL" id="CAJOBQ010003143">
    <property type="protein sequence ID" value="CAF4595565.1"/>
    <property type="molecule type" value="Genomic_DNA"/>
</dbReference>
<sequence>MPHNNLQPQLNTECSTMKSDKRTVRKRFSKFISKVLWSFNQAAQIRSLNNGDCITAVDKHTSSSHGHQQTMADIKNYPMPFGSQYRRRSSVLRRTSTLTSIKEENEIEVMHCT</sequence>
<name>A0A820J3W4_9BILA</name>
<organism evidence="8 12">
    <name type="scientific">Rotaria socialis</name>
    <dbReference type="NCBI Taxonomy" id="392032"/>
    <lineage>
        <taxon>Eukaryota</taxon>
        <taxon>Metazoa</taxon>
        <taxon>Spiralia</taxon>
        <taxon>Gnathifera</taxon>
        <taxon>Rotifera</taxon>
        <taxon>Eurotatoria</taxon>
        <taxon>Bdelloidea</taxon>
        <taxon>Philodinida</taxon>
        <taxon>Philodinidae</taxon>
        <taxon>Rotaria</taxon>
    </lineage>
</organism>
<evidence type="ECO:0000313" key="3">
    <source>
        <dbReference type="EMBL" id="CAF3341209.1"/>
    </source>
</evidence>
<dbReference type="Proteomes" id="UP000663848">
    <property type="component" value="Unassembled WGS sequence"/>
</dbReference>
<gene>
    <name evidence="5" type="ORF">FME351_LOCUS14374</name>
    <name evidence="4" type="ORF">GRG538_LOCUS8328</name>
    <name evidence="8" type="ORF">HFQ381_LOCUS14743</name>
    <name evidence="6" type="ORF">KIK155_LOCUS32641</name>
    <name evidence="3" type="ORF">LUA448_LOCUS12159</name>
    <name evidence="11" type="ORF">QYT958_LOCUS20873</name>
    <name evidence="2" type="ORF">TIS948_LOCUS2262</name>
    <name evidence="10" type="ORF">TOA249_LOCUS14669</name>
    <name evidence="9" type="ORF">TSG867_LOCUS27491</name>
    <name evidence="7" type="ORF">UJA718_LOCUS9431</name>
</gene>
<dbReference type="AlphaFoldDB" id="A0A820J3W4"/>
<dbReference type="EMBL" id="CAJNXB010000068">
    <property type="protein sequence ID" value="CAF3017376.1"/>
    <property type="molecule type" value="Genomic_DNA"/>
</dbReference>
<evidence type="ECO:0000313" key="12">
    <source>
        <dbReference type="Proteomes" id="UP000663851"/>
    </source>
</evidence>
<evidence type="ECO:0000313" key="11">
    <source>
        <dbReference type="EMBL" id="CAF4749211.1"/>
    </source>
</evidence>
<dbReference type="EMBL" id="CAJOBP010001052">
    <property type="protein sequence ID" value="CAF4249104.1"/>
    <property type="molecule type" value="Genomic_DNA"/>
</dbReference>
<dbReference type="EMBL" id="CAJOBO010000975">
    <property type="protein sequence ID" value="CAF4319754.1"/>
    <property type="molecule type" value="Genomic_DNA"/>
</dbReference>
<dbReference type="EMBL" id="CAJNYD010001498">
    <property type="protein sequence ID" value="CAF3341209.1"/>
    <property type="molecule type" value="Genomic_DNA"/>
</dbReference>
<keyword evidence="13" id="KW-1185">Reference proteome</keyword>
<dbReference type="Proteomes" id="UP000663873">
    <property type="component" value="Unassembled WGS sequence"/>
</dbReference>
<dbReference type="EMBL" id="CAJNYT010000901">
    <property type="protein sequence ID" value="CAF3382474.1"/>
    <property type="molecule type" value="Genomic_DNA"/>
</dbReference>
<evidence type="ECO:0000313" key="4">
    <source>
        <dbReference type="EMBL" id="CAF3382474.1"/>
    </source>
</evidence>
<feature type="region of interest" description="Disordered" evidence="1">
    <location>
        <begin position="59"/>
        <end position="81"/>
    </location>
</feature>
<evidence type="ECO:0000313" key="8">
    <source>
        <dbReference type="EMBL" id="CAF4319754.1"/>
    </source>
</evidence>
<dbReference type="EMBL" id="CAJOBR010003704">
    <property type="protein sequence ID" value="CAF4749211.1"/>
    <property type="molecule type" value="Genomic_DNA"/>
</dbReference>
<evidence type="ECO:0000313" key="6">
    <source>
        <dbReference type="EMBL" id="CAF3804706.1"/>
    </source>
</evidence>
<dbReference type="Proteomes" id="UP000663825">
    <property type="component" value="Unassembled WGS sequence"/>
</dbReference>
<accession>A0A820J3W4</accession>
<dbReference type="Proteomes" id="UP000663872">
    <property type="component" value="Unassembled WGS sequence"/>
</dbReference>
<dbReference type="EMBL" id="CAJNYU010001751">
    <property type="protein sequence ID" value="CAF3464820.1"/>
    <property type="molecule type" value="Genomic_DNA"/>
</dbReference>
<protein>
    <submittedName>
        <fullName evidence="8">Uncharacterized protein</fullName>
    </submittedName>
</protein>
<evidence type="ECO:0000256" key="1">
    <source>
        <dbReference type="SAM" id="MobiDB-lite"/>
    </source>
</evidence>
<evidence type="ECO:0000313" key="2">
    <source>
        <dbReference type="EMBL" id="CAF3017376.1"/>
    </source>
</evidence>
<reference evidence="8" key="1">
    <citation type="submission" date="2021-02" db="EMBL/GenBank/DDBJ databases">
        <authorList>
            <person name="Nowell W R."/>
        </authorList>
    </citation>
    <scope>NUCLEOTIDE SEQUENCE</scope>
</reference>
<dbReference type="Proteomes" id="UP000663838">
    <property type="component" value="Unassembled WGS sequence"/>
</dbReference>
<dbReference type="EMBL" id="CAJOBS010000920">
    <property type="protein sequence ID" value="CAF4660656.1"/>
    <property type="molecule type" value="Genomic_DNA"/>
</dbReference>
<evidence type="ECO:0000313" key="5">
    <source>
        <dbReference type="EMBL" id="CAF3464820.1"/>
    </source>
</evidence>
<comment type="caution">
    <text evidence="8">The sequence shown here is derived from an EMBL/GenBank/DDBJ whole genome shotgun (WGS) entry which is preliminary data.</text>
</comment>
<dbReference type="Proteomes" id="UP000663865">
    <property type="component" value="Unassembled WGS sequence"/>
</dbReference>
<proteinExistence type="predicted"/>